<keyword evidence="1" id="KW-0805">Transcription regulation</keyword>
<protein>
    <submittedName>
        <fullName evidence="6">HTH-type transcriptional regulator AcrR</fullName>
    </submittedName>
</protein>
<dbReference type="PANTHER" id="PTHR47506">
    <property type="entry name" value="TRANSCRIPTIONAL REGULATORY PROTEIN"/>
    <property type="match status" value="1"/>
</dbReference>
<sequence>MRVAPTTDRGRATVARVLDAACDLFGSQGVRSTTLDEIGAAAGVGRSQLYHFFVDKGDLVAEVVACQVDRVVDELSPTLESMSTATDVRAWCDDVVAFHAASAPAIRCPIGSLVHQLGESDVAARRALVSGFQRWEHLLAAGLQRVADNGGLAASSNAMTLASALLAAYQGGVLLAGAAGDVDPLRRALLGVTDAALAGPPRPDGKKRRQRIA</sequence>
<dbReference type="PROSITE" id="PS50977">
    <property type="entry name" value="HTH_TETR_2"/>
    <property type="match status" value="1"/>
</dbReference>
<comment type="caution">
    <text evidence="6">The sequence shown here is derived from an EMBL/GenBank/DDBJ whole genome shotgun (WGS) entry which is preliminary data.</text>
</comment>
<dbReference type="Gene3D" id="1.10.357.10">
    <property type="entry name" value="Tetracycline Repressor, domain 2"/>
    <property type="match status" value="1"/>
</dbReference>
<evidence type="ECO:0000259" key="5">
    <source>
        <dbReference type="PROSITE" id="PS50977"/>
    </source>
</evidence>
<feature type="DNA-binding region" description="H-T-H motif" evidence="4">
    <location>
        <begin position="34"/>
        <end position="53"/>
    </location>
</feature>
<keyword evidence="2 4" id="KW-0238">DNA-binding</keyword>
<reference evidence="6 7" key="1">
    <citation type="journal article" date="2015" name="Genome Biol. Evol.">
        <title>Characterization of Three Mycobacterium spp. with Potential Use in Bioremediation by Genome Sequencing and Comparative Genomics.</title>
        <authorList>
            <person name="Das S."/>
            <person name="Pettersson B.M."/>
            <person name="Behra P.R."/>
            <person name="Ramesh M."/>
            <person name="Dasgupta S."/>
            <person name="Bhattacharya A."/>
            <person name="Kirsebom L.A."/>
        </authorList>
    </citation>
    <scope>NUCLEOTIDE SEQUENCE [LARGE SCALE GENOMIC DNA]</scope>
    <source>
        <strain evidence="6 7">DSM 44075</strain>
    </source>
</reference>
<dbReference type="Proteomes" id="UP000036313">
    <property type="component" value="Unassembled WGS sequence"/>
</dbReference>
<evidence type="ECO:0000256" key="3">
    <source>
        <dbReference type="ARBA" id="ARBA00023163"/>
    </source>
</evidence>
<dbReference type="InterPro" id="IPR054156">
    <property type="entry name" value="YxaF_TetR_C"/>
</dbReference>
<evidence type="ECO:0000256" key="1">
    <source>
        <dbReference type="ARBA" id="ARBA00023015"/>
    </source>
</evidence>
<accession>A0A0J6WDI2</accession>
<evidence type="ECO:0000256" key="2">
    <source>
        <dbReference type="ARBA" id="ARBA00023125"/>
    </source>
</evidence>
<dbReference type="InterPro" id="IPR009057">
    <property type="entry name" value="Homeodomain-like_sf"/>
</dbReference>
<dbReference type="InterPro" id="IPR001647">
    <property type="entry name" value="HTH_TetR"/>
</dbReference>
<name>A0A0J6WDI2_9MYCO</name>
<dbReference type="Pfam" id="PF21993">
    <property type="entry name" value="TetR_C_13_2"/>
    <property type="match status" value="1"/>
</dbReference>
<dbReference type="SUPFAM" id="SSF46689">
    <property type="entry name" value="Homeodomain-like"/>
    <property type="match status" value="1"/>
</dbReference>
<dbReference type="RefSeq" id="WP_048422029.1">
    <property type="nucleotide sequence ID" value="NZ_JYNU01000003.1"/>
</dbReference>
<dbReference type="Pfam" id="PF00440">
    <property type="entry name" value="TetR_N"/>
    <property type="match status" value="1"/>
</dbReference>
<dbReference type="AlphaFoldDB" id="A0A0J6WDI2"/>
<dbReference type="InterPro" id="IPR036271">
    <property type="entry name" value="Tet_transcr_reg_TetR-rel_C_sf"/>
</dbReference>
<evidence type="ECO:0000313" key="6">
    <source>
        <dbReference type="EMBL" id="KMO81330.1"/>
    </source>
</evidence>
<feature type="domain" description="HTH tetR-type" evidence="5">
    <location>
        <begin position="11"/>
        <end position="71"/>
    </location>
</feature>
<dbReference type="PATRIC" id="fig|1807.14.peg.566"/>
<dbReference type="EMBL" id="JYNU01000003">
    <property type="protein sequence ID" value="KMO81330.1"/>
    <property type="molecule type" value="Genomic_DNA"/>
</dbReference>
<dbReference type="PRINTS" id="PR00455">
    <property type="entry name" value="HTHTETR"/>
</dbReference>
<organism evidence="6 7">
    <name type="scientific">Mycolicibacterium obuense</name>
    <dbReference type="NCBI Taxonomy" id="1807"/>
    <lineage>
        <taxon>Bacteria</taxon>
        <taxon>Bacillati</taxon>
        <taxon>Actinomycetota</taxon>
        <taxon>Actinomycetes</taxon>
        <taxon>Mycobacteriales</taxon>
        <taxon>Mycobacteriaceae</taxon>
        <taxon>Mycolicibacterium</taxon>
    </lineage>
</organism>
<dbReference type="SUPFAM" id="SSF48498">
    <property type="entry name" value="Tetracyclin repressor-like, C-terminal domain"/>
    <property type="match status" value="1"/>
</dbReference>
<proteinExistence type="predicted"/>
<dbReference type="PANTHER" id="PTHR47506:SF1">
    <property type="entry name" value="HTH-TYPE TRANSCRIPTIONAL REGULATOR YJDC"/>
    <property type="match status" value="1"/>
</dbReference>
<dbReference type="GO" id="GO:0003677">
    <property type="term" value="F:DNA binding"/>
    <property type="evidence" value="ECO:0007669"/>
    <property type="project" value="UniProtKB-UniRule"/>
</dbReference>
<evidence type="ECO:0000256" key="4">
    <source>
        <dbReference type="PROSITE-ProRule" id="PRU00335"/>
    </source>
</evidence>
<gene>
    <name evidence="6" type="primary">acrR_1</name>
    <name evidence="6" type="ORF">MOBUDSM44075_00557</name>
</gene>
<evidence type="ECO:0000313" key="7">
    <source>
        <dbReference type="Proteomes" id="UP000036313"/>
    </source>
</evidence>
<keyword evidence="3" id="KW-0804">Transcription</keyword>